<dbReference type="SUPFAM" id="SSF111278">
    <property type="entry name" value="SSo0622-like"/>
    <property type="match status" value="1"/>
</dbReference>
<evidence type="ECO:0000256" key="6">
    <source>
        <dbReference type="ARBA" id="ARBA00022694"/>
    </source>
</evidence>
<dbReference type="GO" id="GO:0032259">
    <property type="term" value="P:methylation"/>
    <property type="evidence" value="ECO:0007669"/>
    <property type="project" value="UniProtKB-KW"/>
</dbReference>
<keyword evidence="4" id="KW-0808">Transferase</keyword>
<evidence type="ECO:0000256" key="2">
    <source>
        <dbReference type="ARBA" id="ARBA00012750"/>
    </source>
</evidence>
<dbReference type="Pfam" id="PF02676">
    <property type="entry name" value="TYW3"/>
    <property type="match status" value="1"/>
</dbReference>
<dbReference type="AlphaFoldDB" id="A0A8H7PFS4"/>
<evidence type="ECO:0000313" key="14">
    <source>
        <dbReference type="Proteomes" id="UP000654370"/>
    </source>
</evidence>
<dbReference type="PANTHER" id="PTHR48418">
    <property type="entry name" value="TRNA WYBUTOSINE-SYNTHESIZING PROTEIN 3"/>
    <property type="match status" value="1"/>
</dbReference>
<dbReference type="FunFam" id="3.30.1960.10:FF:000003">
    <property type="entry name" value="tRNA methyltransferase"/>
    <property type="match status" value="1"/>
</dbReference>
<feature type="domain" description="tRNA wybutosine-synthesizing protein" evidence="12">
    <location>
        <begin position="9"/>
        <end position="236"/>
    </location>
</feature>
<evidence type="ECO:0000256" key="8">
    <source>
        <dbReference type="ARBA" id="ARBA00049202"/>
    </source>
</evidence>
<protein>
    <recommendedName>
        <fullName evidence="10">tRNA wybutosine-synthesizing protein 3</fullName>
        <ecNumber evidence="2">2.1.1.282</ecNumber>
    </recommendedName>
    <alternativeName>
        <fullName evidence="7">tRNA(Phe) 7-((3-amino-3-carboxypropyl)-4-demethylwyosine(37)-N(4))-methyltransferase</fullName>
    </alternativeName>
</protein>
<keyword evidence="6" id="KW-0819">tRNA processing</keyword>
<dbReference type="Gene3D" id="3.30.1960.10">
    <property type="entry name" value="tRNA wybutosine-synthesizing-like"/>
    <property type="match status" value="1"/>
</dbReference>
<evidence type="ECO:0000313" key="13">
    <source>
        <dbReference type="EMBL" id="KAG2173141.1"/>
    </source>
</evidence>
<evidence type="ECO:0000259" key="12">
    <source>
        <dbReference type="Pfam" id="PF02676"/>
    </source>
</evidence>
<dbReference type="GO" id="GO:0008033">
    <property type="term" value="P:tRNA processing"/>
    <property type="evidence" value="ECO:0007669"/>
    <property type="project" value="UniProtKB-KW"/>
</dbReference>
<evidence type="ECO:0000256" key="4">
    <source>
        <dbReference type="ARBA" id="ARBA00022679"/>
    </source>
</evidence>
<comment type="similarity">
    <text evidence="1">Belongs to the TYW3 family.</text>
</comment>
<evidence type="ECO:0000256" key="5">
    <source>
        <dbReference type="ARBA" id="ARBA00022691"/>
    </source>
</evidence>
<feature type="region of interest" description="Disordered" evidence="11">
    <location>
        <begin position="245"/>
        <end position="272"/>
    </location>
</feature>
<comment type="caution">
    <text evidence="13">The sequence shown here is derived from an EMBL/GenBank/DDBJ whole genome shotgun (WGS) entry which is preliminary data.</text>
</comment>
<accession>A0A8H7PFS4</accession>
<comment type="catalytic activity">
    <reaction evidence="8">
        <text>4-demethyl-7-[(3S)-3-amino-3-carboxypropyl]wyosine(37) in tRNA(Phe) + S-adenosyl-L-methionine = 7-[(3S)-3-amino-3-carboxypropyl]wyosine(37) in tRNA(Phe) + S-adenosyl-L-homocysteine + H(+)</text>
        <dbReference type="Rhea" id="RHEA:36635"/>
        <dbReference type="Rhea" id="RHEA-COMP:10378"/>
        <dbReference type="Rhea" id="RHEA-COMP:10379"/>
        <dbReference type="ChEBI" id="CHEBI:15378"/>
        <dbReference type="ChEBI" id="CHEBI:57856"/>
        <dbReference type="ChEBI" id="CHEBI:59789"/>
        <dbReference type="ChEBI" id="CHEBI:73543"/>
        <dbReference type="ChEBI" id="CHEBI:73550"/>
        <dbReference type="EC" id="2.1.1.282"/>
    </reaction>
</comment>
<dbReference type="InterPro" id="IPR003827">
    <property type="entry name" value="tRNA_yW-synthesising"/>
</dbReference>
<evidence type="ECO:0000256" key="10">
    <source>
        <dbReference type="ARBA" id="ARBA00069229"/>
    </source>
</evidence>
<dbReference type="GO" id="GO:0008168">
    <property type="term" value="F:methyltransferase activity"/>
    <property type="evidence" value="ECO:0007669"/>
    <property type="project" value="UniProtKB-KW"/>
</dbReference>
<proteinExistence type="inferred from homology"/>
<evidence type="ECO:0000256" key="3">
    <source>
        <dbReference type="ARBA" id="ARBA00022603"/>
    </source>
</evidence>
<keyword evidence="5" id="KW-0949">S-adenosyl-L-methionine</keyword>
<dbReference type="InterPro" id="IPR036602">
    <property type="entry name" value="tRNA_yW-synthesising-like_sf"/>
</dbReference>
<keyword evidence="14" id="KW-1185">Reference proteome</keyword>
<dbReference type="PANTHER" id="PTHR48418:SF1">
    <property type="entry name" value="TRNA WYBUTOSINE-SYNTHESIZING PROTEIN 3"/>
    <property type="match status" value="1"/>
</dbReference>
<dbReference type="Proteomes" id="UP000654370">
    <property type="component" value="Unassembled WGS sequence"/>
</dbReference>
<dbReference type="EMBL" id="JAEPQZ010000015">
    <property type="protein sequence ID" value="KAG2173141.1"/>
    <property type="molecule type" value="Genomic_DNA"/>
</dbReference>
<evidence type="ECO:0000256" key="7">
    <source>
        <dbReference type="ARBA" id="ARBA00030554"/>
    </source>
</evidence>
<evidence type="ECO:0000256" key="11">
    <source>
        <dbReference type="SAM" id="MobiDB-lite"/>
    </source>
</evidence>
<keyword evidence="3" id="KW-0489">Methyltransferase</keyword>
<organism evidence="13 14">
    <name type="scientific">Mortierella isabellina</name>
    <name type="common">Filamentous fungus</name>
    <name type="synonym">Umbelopsis isabellina</name>
    <dbReference type="NCBI Taxonomy" id="91625"/>
    <lineage>
        <taxon>Eukaryota</taxon>
        <taxon>Fungi</taxon>
        <taxon>Fungi incertae sedis</taxon>
        <taxon>Mucoromycota</taxon>
        <taxon>Mucoromycotina</taxon>
        <taxon>Umbelopsidomycetes</taxon>
        <taxon>Umbelopsidales</taxon>
        <taxon>Umbelopsidaceae</taxon>
        <taxon>Umbelopsis</taxon>
    </lineage>
</organism>
<sequence>MSLAGFQDRKNKVISELVEEMNPDRADKSPKGYIDAPILPLMRLINQHSQFYTTSSCSGRIAVYCEGVDEKKSDVAKSTKGGTWLYVTHDPVTLPDTIDNKDAWIMQLLFGETYAKVTTDPVSDEDKITQRQLVFFKFEPLILHVEADSEEAAHELLGLANVIGYQNSGITPSKARHMLAIRSTHKLDVPIASVDPTTHRIHLLVNTTYLYVLLRLSNQKFTQNIDRMNKFEQAVETQLLVKDQMETKEQRRERKRREGLQRQKAAGKHDVAHTRDHAVMDMYDDFDESGSNSTTGEYTSANRGQALMNLYEGIENI</sequence>
<reference evidence="13" key="1">
    <citation type="submission" date="2020-12" db="EMBL/GenBank/DDBJ databases">
        <title>Metabolic potential, ecology and presence of endohyphal bacteria is reflected in genomic diversity of Mucoromycotina.</title>
        <authorList>
            <person name="Muszewska A."/>
            <person name="Okrasinska A."/>
            <person name="Steczkiewicz K."/>
            <person name="Drgas O."/>
            <person name="Orlowska M."/>
            <person name="Perlinska-Lenart U."/>
            <person name="Aleksandrzak-Piekarczyk T."/>
            <person name="Szatraj K."/>
            <person name="Zielenkiewicz U."/>
            <person name="Pilsyk S."/>
            <person name="Malc E."/>
            <person name="Mieczkowski P."/>
            <person name="Kruszewska J.S."/>
            <person name="Biernat P."/>
            <person name="Pawlowska J."/>
        </authorList>
    </citation>
    <scope>NUCLEOTIDE SEQUENCE</scope>
    <source>
        <strain evidence="13">WA0000067209</strain>
    </source>
</reference>
<name>A0A8H7PFS4_MORIS</name>
<dbReference type="EC" id="2.1.1.282" evidence="2"/>
<evidence type="ECO:0000256" key="1">
    <source>
        <dbReference type="ARBA" id="ARBA00008569"/>
    </source>
</evidence>
<dbReference type="OrthoDB" id="48625at2759"/>
<comment type="function">
    <text evidence="9">S-adenosyl-L-methionine-dependent methyltransferase that acts as a component of the wybutosine biosynthesis pathway. Wybutosine is a hyper modified guanosine with a tricyclic base found at the 3'-position adjacent to the anticodon of eukaryotic phenylalanine tRNA. Probably methylates N-4 position of wybutosine-86 to produce wybutosine-72.</text>
</comment>
<evidence type="ECO:0000256" key="9">
    <source>
        <dbReference type="ARBA" id="ARBA00058049"/>
    </source>
</evidence>
<gene>
    <name evidence="13" type="ORF">INT43_004514</name>
</gene>